<feature type="transmembrane region" description="Helical" evidence="1">
    <location>
        <begin position="151"/>
        <end position="169"/>
    </location>
</feature>
<feature type="domain" description="Histidine kinase/HSP90-like ATPase" evidence="2">
    <location>
        <begin position="355"/>
        <end position="452"/>
    </location>
</feature>
<keyword evidence="1" id="KW-0472">Membrane</keyword>
<evidence type="ECO:0000313" key="4">
    <source>
        <dbReference type="Proteomes" id="UP001596035"/>
    </source>
</evidence>
<protein>
    <submittedName>
        <fullName evidence="3">ATP-binding protein</fullName>
    </submittedName>
</protein>
<dbReference type="RefSeq" id="WP_344566405.1">
    <property type="nucleotide sequence ID" value="NZ_BAAATG010000050.1"/>
</dbReference>
<proteinExistence type="predicted"/>
<dbReference type="SUPFAM" id="SSF55874">
    <property type="entry name" value="ATPase domain of HSP90 chaperone/DNA topoisomerase II/histidine kinase"/>
    <property type="match status" value="1"/>
</dbReference>
<dbReference type="EMBL" id="JBHSKN010000007">
    <property type="protein sequence ID" value="MFC5239572.1"/>
    <property type="molecule type" value="Genomic_DNA"/>
</dbReference>
<keyword evidence="1" id="KW-0812">Transmembrane</keyword>
<evidence type="ECO:0000313" key="3">
    <source>
        <dbReference type="EMBL" id="MFC5239572.1"/>
    </source>
</evidence>
<keyword evidence="1" id="KW-1133">Transmembrane helix</keyword>
<dbReference type="InterPro" id="IPR003594">
    <property type="entry name" value="HATPase_dom"/>
</dbReference>
<comment type="caution">
    <text evidence="3">The sequence shown here is derived from an EMBL/GenBank/DDBJ whole genome shotgun (WGS) entry which is preliminary data.</text>
</comment>
<keyword evidence="4" id="KW-1185">Reference proteome</keyword>
<keyword evidence="3" id="KW-0067">ATP-binding</keyword>
<dbReference type="Gene3D" id="3.30.565.10">
    <property type="entry name" value="Histidine kinase-like ATPase, C-terminal domain"/>
    <property type="match status" value="1"/>
</dbReference>
<feature type="transmembrane region" description="Helical" evidence="1">
    <location>
        <begin position="36"/>
        <end position="56"/>
    </location>
</feature>
<dbReference type="GO" id="GO:0005524">
    <property type="term" value="F:ATP binding"/>
    <property type="evidence" value="ECO:0007669"/>
    <property type="project" value="UniProtKB-KW"/>
</dbReference>
<dbReference type="InterPro" id="IPR036890">
    <property type="entry name" value="HATPase_C_sf"/>
</dbReference>
<feature type="transmembrane region" description="Helical" evidence="1">
    <location>
        <begin position="190"/>
        <end position="210"/>
    </location>
</feature>
<dbReference type="Proteomes" id="UP001596035">
    <property type="component" value="Unassembled WGS sequence"/>
</dbReference>
<evidence type="ECO:0000256" key="1">
    <source>
        <dbReference type="SAM" id="Phobius"/>
    </source>
</evidence>
<name>A0ABW0DL85_9ACTN</name>
<dbReference type="Pfam" id="PF02518">
    <property type="entry name" value="HATPase_c"/>
    <property type="match status" value="1"/>
</dbReference>
<feature type="transmembrane region" description="Helical" evidence="1">
    <location>
        <begin position="68"/>
        <end position="89"/>
    </location>
</feature>
<accession>A0ABW0DL85</accession>
<organism evidence="3 4">
    <name type="scientific">Streptomyces atrovirens</name>
    <dbReference type="NCBI Taxonomy" id="285556"/>
    <lineage>
        <taxon>Bacteria</taxon>
        <taxon>Bacillati</taxon>
        <taxon>Actinomycetota</taxon>
        <taxon>Actinomycetes</taxon>
        <taxon>Kitasatosporales</taxon>
        <taxon>Streptomycetaceae</taxon>
        <taxon>Streptomyces</taxon>
    </lineage>
</organism>
<sequence>MFGKGALVPGHHPELHTTQHAVMVRRALHGFYRRMAFSRMVVVPLWTGTLTVEMLTSPTSRPQGSTRLLVTLVLMTGALSALGAVAAWSHHHEGALDWMDDRRALRRFSSYLRRTARDRRVSVDVPGLTEGAGVLAMASLTAWTAPETQQAVPVLWSVAFTLLLLYLPFSQYVIDPSWYQVDLARRADHAWFRFLLPLALAGAGFALYRVCAPASAPGPDGAIVIVGLMLRLYVDVSLVNALLSALPDALRDQRKDLSDAVSSVVHSKIKNELRILGTQLELDSQSPAVQASWHSLVHQVETLRCHPFREGDCLDLDEIIEGVRSTSRAHAADSSAIELSAESAGTDGAPLRPTDLNLLEIVLSDLCANSVREANRLGRSTYGIRIFISMAEEGRRHRVTVTVEDDGGGFDGSSSMNRQGSSLAVLDRRLKRRGGGIEVSRVPGGGARVRATWLAL</sequence>
<keyword evidence="3" id="KW-0547">Nucleotide-binding</keyword>
<reference evidence="4" key="1">
    <citation type="journal article" date="2019" name="Int. J. Syst. Evol. Microbiol.">
        <title>The Global Catalogue of Microorganisms (GCM) 10K type strain sequencing project: providing services to taxonomists for standard genome sequencing and annotation.</title>
        <authorList>
            <consortium name="The Broad Institute Genomics Platform"/>
            <consortium name="The Broad Institute Genome Sequencing Center for Infectious Disease"/>
            <person name="Wu L."/>
            <person name="Ma J."/>
        </authorList>
    </citation>
    <scope>NUCLEOTIDE SEQUENCE [LARGE SCALE GENOMIC DNA]</scope>
    <source>
        <strain evidence="4">CGMCC 4.7131</strain>
    </source>
</reference>
<gene>
    <name evidence="3" type="ORF">ACFPWV_06560</name>
</gene>
<evidence type="ECO:0000259" key="2">
    <source>
        <dbReference type="Pfam" id="PF02518"/>
    </source>
</evidence>
<feature type="transmembrane region" description="Helical" evidence="1">
    <location>
        <begin position="222"/>
        <end position="246"/>
    </location>
</feature>